<dbReference type="InterPro" id="IPR001810">
    <property type="entry name" value="F-box_dom"/>
</dbReference>
<proteinExistence type="predicted"/>
<protein>
    <recommendedName>
        <fullName evidence="1">F-box domain-containing protein</fullName>
    </recommendedName>
</protein>
<dbReference type="Gramene" id="Jr04_11760_p1">
    <property type="protein sequence ID" value="cds.Jr04_11760_p1"/>
    <property type="gene ID" value="Jr04_11760"/>
</dbReference>
<reference evidence="2" key="2">
    <citation type="submission" date="2020-03" db="EMBL/GenBank/DDBJ databases">
        <title>Walnut 2.0.</title>
        <authorList>
            <person name="Marrano A."/>
            <person name="Britton M."/>
            <person name="Zimin A.V."/>
            <person name="Zaini P.A."/>
            <person name="Workman R."/>
            <person name="Puiu D."/>
            <person name="Bianco L."/>
            <person name="Allen B.J."/>
            <person name="Troggio M."/>
            <person name="Leslie C.A."/>
            <person name="Timp W."/>
            <person name="Dendekar A."/>
            <person name="Salzberg S.L."/>
            <person name="Neale D.B."/>
        </authorList>
    </citation>
    <scope>NUCLEOTIDE SEQUENCE</scope>
    <source>
        <tissue evidence="2">Leaves</tissue>
    </source>
</reference>
<dbReference type="PROSITE" id="PS50181">
    <property type="entry name" value="FBOX"/>
    <property type="match status" value="1"/>
</dbReference>
<dbReference type="InterPro" id="IPR032675">
    <property type="entry name" value="LRR_dom_sf"/>
</dbReference>
<dbReference type="AlphaFoldDB" id="A0A833XTE5"/>
<dbReference type="PANTHER" id="PTHR38926:SF2">
    <property type="entry name" value="F-BOX_LRR-REPEAT PROTEIN 21-RELATED"/>
    <property type="match status" value="1"/>
</dbReference>
<feature type="domain" description="F-box" evidence="1">
    <location>
        <begin position="14"/>
        <end position="61"/>
    </location>
</feature>
<organism evidence="2 3">
    <name type="scientific">Juglans regia</name>
    <name type="common">English walnut</name>
    <dbReference type="NCBI Taxonomy" id="51240"/>
    <lineage>
        <taxon>Eukaryota</taxon>
        <taxon>Viridiplantae</taxon>
        <taxon>Streptophyta</taxon>
        <taxon>Embryophyta</taxon>
        <taxon>Tracheophyta</taxon>
        <taxon>Spermatophyta</taxon>
        <taxon>Magnoliopsida</taxon>
        <taxon>eudicotyledons</taxon>
        <taxon>Gunneridae</taxon>
        <taxon>Pentapetalae</taxon>
        <taxon>rosids</taxon>
        <taxon>fabids</taxon>
        <taxon>Fagales</taxon>
        <taxon>Juglandaceae</taxon>
        <taxon>Juglans</taxon>
    </lineage>
</organism>
<name>A0A833XTE5_JUGRE</name>
<dbReference type="Pfam" id="PF12937">
    <property type="entry name" value="F-box-like"/>
    <property type="match status" value="1"/>
</dbReference>
<accession>A0A833XTE5</accession>
<dbReference type="Proteomes" id="UP000619265">
    <property type="component" value="Unassembled WGS sequence"/>
</dbReference>
<evidence type="ECO:0000259" key="1">
    <source>
        <dbReference type="PROSITE" id="PS50181"/>
    </source>
</evidence>
<sequence length="151" mass="17533">MDSPPPPPQPSDRYRNWLDLPFDVTPSILRRLNVVEILTSAQMVCLHWCKVCKDASMWRTVNMGHFGDSWRYGLYDLRKICRRAVDLSCGQLVRIEVGCFCDNNLLKYITERSRELRSFKLSISYRCSSISDEGWCEDVAANIPLLEQLEL</sequence>
<dbReference type="EMBL" id="LIHL02000004">
    <property type="protein sequence ID" value="KAF5472553.1"/>
    <property type="molecule type" value="Genomic_DNA"/>
</dbReference>
<dbReference type="InterPro" id="IPR036047">
    <property type="entry name" value="F-box-like_dom_sf"/>
</dbReference>
<reference evidence="2" key="1">
    <citation type="submission" date="2015-10" db="EMBL/GenBank/DDBJ databases">
        <authorList>
            <person name="Martinez-Garcia P.J."/>
            <person name="Crepeau M.W."/>
            <person name="Puiu D."/>
            <person name="Gonzalez-Ibeas D."/>
            <person name="Whalen J."/>
            <person name="Stevens K."/>
            <person name="Paul R."/>
            <person name="Butterfield T."/>
            <person name="Britton M."/>
            <person name="Reagan R."/>
            <person name="Chakraborty S."/>
            <person name="Walawage S.L."/>
            <person name="Vasquez-Gross H.A."/>
            <person name="Cardeno C."/>
            <person name="Famula R."/>
            <person name="Pratt K."/>
            <person name="Kuruganti S."/>
            <person name="Aradhya M.K."/>
            <person name="Leslie C.A."/>
            <person name="Dandekar A.M."/>
            <person name="Salzberg S.L."/>
            <person name="Wegrzyn J.L."/>
            <person name="Langley C.H."/>
            <person name="Neale D.B."/>
        </authorList>
    </citation>
    <scope>NUCLEOTIDE SEQUENCE</scope>
    <source>
        <tissue evidence="2">Leaves</tissue>
    </source>
</reference>
<evidence type="ECO:0000313" key="2">
    <source>
        <dbReference type="EMBL" id="KAF5472553.1"/>
    </source>
</evidence>
<comment type="caution">
    <text evidence="2">The sequence shown here is derived from an EMBL/GenBank/DDBJ whole genome shotgun (WGS) entry which is preliminary data.</text>
</comment>
<dbReference type="CDD" id="cd22164">
    <property type="entry name" value="F-box_AtSKIP19-like"/>
    <property type="match status" value="1"/>
</dbReference>
<dbReference type="SUPFAM" id="SSF81383">
    <property type="entry name" value="F-box domain"/>
    <property type="match status" value="1"/>
</dbReference>
<dbReference type="PANTHER" id="PTHR38926">
    <property type="entry name" value="F-BOX DOMAIN CONTAINING PROTEIN, EXPRESSED"/>
    <property type="match status" value="1"/>
</dbReference>
<evidence type="ECO:0000313" key="3">
    <source>
        <dbReference type="Proteomes" id="UP000619265"/>
    </source>
</evidence>
<gene>
    <name evidence="2" type="ORF">F2P56_009264</name>
</gene>
<dbReference type="Gene3D" id="3.80.10.10">
    <property type="entry name" value="Ribonuclease Inhibitor"/>
    <property type="match status" value="1"/>
</dbReference>